<feature type="chain" id="PRO_5015120354" evidence="4">
    <location>
        <begin position="22"/>
        <end position="443"/>
    </location>
</feature>
<evidence type="ECO:0000256" key="1">
    <source>
        <dbReference type="ARBA" id="ARBA00022737"/>
    </source>
</evidence>
<accession>A0A2P1BVQ4</accession>
<evidence type="ECO:0000256" key="3">
    <source>
        <dbReference type="PROSITE-ProRule" id="PRU00023"/>
    </source>
</evidence>
<dbReference type="RefSeq" id="XP_045970541.1">
    <property type="nucleotide sequence ID" value="XM_046116338.1"/>
</dbReference>
<dbReference type="GeneID" id="70145426"/>
<feature type="repeat" description="ANK" evidence="3">
    <location>
        <begin position="248"/>
        <end position="280"/>
    </location>
</feature>
<evidence type="ECO:0000256" key="2">
    <source>
        <dbReference type="ARBA" id="ARBA00023043"/>
    </source>
</evidence>
<feature type="signal peptide" evidence="4">
    <location>
        <begin position="1"/>
        <end position="21"/>
    </location>
</feature>
<dbReference type="InterPro" id="IPR036047">
    <property type="entry name" value="F-box-like_dom_sf"/>
</dbReference>
<protein>
    <submittedName>
        <fullName evidence="5">Ankyrin repeat and SAM domain-containing protein 3 ANKS3</fullName>
    </submittedName>
</protein>
<name>A0A2P1BVQ4_9PEZI</name>
<dbReference type="AlphaFoldDB" id="A0A2P1BVQ4"/>
<keyword evidence="2 3" id="KW-0040">ANK repeat</keyword>
<dbReference type="PRINTS" id="PR01415">
    <property type="entry name" value="ANKYRIN"/>
</dbReference>
<dbReference type="InterPro" id="IPR002110">
    <property type="entry name" value="Ankyrin_rpt"/>
</dbReference>
<dbReference type="Pfam" id="PF00023">
    <property type="entry name" value="Ank"/>
    <property type="match status" value="1"/>
</dbReference>
<keyword evidence="1" id="KW-0677">Repeat</keyword>
<evidence type="ECO:0000256" key="4">
    <source>
        <dbReference type="SAM" id="SignalP"/>
    </source>
</evidence>
<feature type="repeat" description="ANK" evidence="3">
    <location>
        <begin position="214"/>
        <end position="246"/>
    </location>
</feature>
<dbReference type="EMBL" id="KY782629">
    <property type="protein sequence ID" value="AVI60798.1"/>
    <property type="molecule type" value="Genomic_DNA"/>
</dbReference>
<dbReference type="Gene3D" id="1.25.40.20">
    <property type="entry name" value="Ankyrin repeat-containing domain"/>
    <property type="match status" value="1"/>
</dbReference>
<dbReference type="InterPro" id="IPR036770">
    <property type="entry name" value="Ankyrin_rpt-contain_sf"/>
</dbReference>
<dbReference type="PROSITE" id="PS50088">
    <property type="entry name" value="ANK_REPEAT"/>
    <property type="match status" value="4"/>
</dbReference>
<dbReference type="Pfam" id="PF12796">
    <property type="entry name" value="Ank_2"/>
    <property type="match status" value="1"/>
</dbReference>
<dbReference type="SUPFAM" id="SSF81383">
    <property type="entry name" value="F-box domain"/>
    <property type="match status" value="1"/>
</dbReference>
<organism evidence="5">
    <name type="scientific">Morchella importuna</name>
    <dbReference type="NCBI Taxonomy" id="1174673"/>
    <lineage>
        <taxon>Eukaryota</taxon>
        <taxon>Fungi</taxon>
        <taxon>Dikarya</taxon>
        <taxon>Ascomycota</taxon>
        <taxon>Pezizomycotina</taxon>
        <taxon>Pezizomycetes</taxon>
        <taxon>Pezizales</taxon>
        <taxon>Morchellaceae</taxon>
        <taxon>Morchella</taxon>
    </lineage>
</organism>
<dbReference type="PROSITE" id="PS50297">
    <property type="entry name" value="ANK_REP_REGION"/>
    <property type="match status" value="3"/>
</dbReference>
<dbReference type="PANTHER" id="PTHR24198">
    <property type="entry name" value="ANKYRIN REPEAT AND PROTEIN KINASE DOMAIN-CONTAINING PROTEIN"/>
    <property type="match status" value="1"/>
</dbReference>
<proteinExistence type="predicted"/>
<dbReference type="SMART" id="SM00248">
    <property type="entry name" value="ANK"/>
    <property type="match status" value="6"/>
</dbReference>
<feature type="repeat" description="ANK" evidence="3">
    <location>
        <begin position="281"/>
        <end position="313"/>
    </location>
</feature>
<sequence>MSLLSLPNELLLLIVESLTSARDLCCLVFTNRRFCHLLAPSLLRYAIQKEHAMTALFYAAAVGNRPLIRLILESGPPLMVLGHIRDRIGDFGIRVIYSAPMRCADEAVDRILSIGPGIQLTRLWEGRASPRALLPALTHGTFHGTFPALHWGVLQGHYRLVRMLLARPGIDVNARIHISLNRWGYRDHDAYSLETDERGPNRRIYRRHFAPGEFNVAPLHLAAYLGHKEIVELLLHSGAEVGTVATYDNKTELHLAAQMGHESIVRLLLEKGADVDMADGGGWHPLFGAVMFGHEAMVALLLDRGADTNLIGSGVFKQWSGRTLLHFLVLRDEIRPYRCWPEERKKILRLLLEAGADPTIPDRCGESVYNLAQALGDDDLVKVLSENYLWYGVRYWESRSRGALRRERQRLYMGWKLRRWCRDRQDVVLRRYRKTRSFLCFMC</sequence>
<feature type="repeat" description="ANK" evidence="3">
    <location>
        <begin position="320"/>
        <end position="363"/>
    </location>
</feature>
<evidence type="ECO:0000313" key="5">
    <source>
        <dbReference type="EMBL" id="AVI60798.1"/>
    </source>
</evidence>
<keyword evidence="4" id="KW-0732">Signal</keyword>
<dbReference type="PANTHER" id="PTHR24198:SF165">
    <property type="entry name" value="ANKYRIN REPEAT-CONTAINING PROTEIN-RELATED"/>
    <property type="match status" value="1"/>
</dbReference>
<dbReference type="SUPFAM" id="SSF48403">
    <property type="entry name" value="Ankyrin repeat"/>
    <property type="match status" value="1"/>
</dbReference>
<reference evidence="5" key="1">
    <citation type="journal article" date="2017" name="Mycol. Prog.">
        <title>Characterization of mating-type idiomorphs suggests that Morchella importuna, Mel-20 and M. sextelata are heterothallic.</title>
        <authorList>
            <person name="Chai H."/>
            <person name="Chen L."/>
            <person name="Chen W."/>
            <person name="Zhao Q."/>
            <person name="Zhang X."/>
            <person name="Su K."/>
            <person name="Zhao Y."/>
        </authorList>
    </citation>
    <scope>NUCLEOTIDE SEQUENCE</scope>
    <source>
        <strain evidence="5">YPL6-1</strain>
    </source>
</reference>